<gene>
    <name evidence="2" type="ORF">H5410_005536</name>
</gene>
<dbReference type="Pfam" id="PF10539">
    <property type="entry name" value="Dev_Cell_Death"/>
    <property type="match status" value="1"/>
</dbReference>
<name>A0A9J6A6P0_SOLCO</name>
<accession>A0A9J6A6P0</accession>
<dbReference type="SMART" id="SM00767">
    <property type="entry name" value="DCD"/>
    <property type="match status" value="1"/>
</dbReference>
<protein>
    <recommendedName>
        <fullName evidence="1">DCD domain-containing protein</fullName>
    </recommendedName>
</protein>
<organism evidence="2 3">
    <name type="scientific">Solanum commersonii</name>
    <name type="common">Commerson's wild potato</name>
    <name type="synonym">Commerson's nightshade</name>
    <dbReference type="NCBI Taxonomy" id="4109"/>
    <lineage>
        <taxon>Eukaryota</taxon>
        <taxon>Viridiplantae</taxon>
        <taxon>Streptophyta</taxon>
        <taxon>Embryophyta</taxon>
        <taxon>Tracheophyta</taxon>
        <taxon>Spermatophyta</taxon>
        <taxon>Magnoliopsida</taxon>
        <taxon>eudicotyledons</taxon>
        <taxon>Gunneridae</taxon>
        <taxon>Pentapetalae</taxon>
        <taxon>asterids</taxon>
        <taxon>lamiids</taxon>
        <taxon>Solanales</taxon>
        <taxon>Solanaceae</taxon>
        <taxon>Solanoideae</taxon>
        <taxon>Solaneae</taxon>
        <taxon>Solanum</taxon>
    </lineage>
</organism>
<dbReference type="OrthoDB" id="1268499at2759"/>
<dbReference type="PROSITE" id="PS51222">
    <property type="entry name" value="DCD"/>
    <property type="match status" value="1"/>
</dbReference>
<evidence type="ECO:0000259" key="1">
    <source>
        <dbReference type="PROSITE" id="PS51222"/>
    </source>
</evidence>
<dbReference type="EMBL" id="JACXVP010000002">
    <property type="protein sequence ID" value="KAG5620318.1"/>
    <property type="molecule type" value="Genomic_DNA"/>
</dbReference>
<reference evidence="2 3" key="1">
    <citation type="submission" date="2020-09" db="EMBL/GenBank/DDBJ databases">
        <title>De no assembly of potato wild relative species, Solanum commersonii.</title>
        <authorList>
            <person name="Cho K."/>
        </authorList>
    </citation>
    <scope>NUCLEOTIDE SEQUENCE [LARGE SCALE GENOMIC DNA]</scope>
    <source>
        <strain evidence="2">LZ3.2</strain>
        <tissue evidence="2">Leaf</tissue>
    </source>
</reference>
<dbReference type="GO" id="GO:0034976">
    <property type="term" value="P:response to endoplasmic reticulum stress"/>
    <property type="evidence" value="ECO:0007669"/>
    <property type="project" value="InterPro"/>
</dbReference>
<dbReference type="InterPro" id="IPR044832">
    <property type="entry name" value="NRP-like"/>
</dbReference>
<keyword evidence="3" id="KW-1185">Reference proteome</keyword>
<sequence>MRHEGDLKQSSIWFLFPCQGRKDGDVCVIDVTKMEISSLHKRLHLGTNITSLEFCPSISFLAPHFSYVKNINPGLLLFLFNYNNRELYGIYEASRLGKMNINSYGCTLDGSGRTKNFAHIHPHLHCKSLLETLFKPVIQDNYSNDQRHFMFELNHVQAANLISKFSFCVLTLENWSQYTR</sequence>
<dbReference type="PANTHER" id="PTHR46034">
    <property type="match status" value="1"/>
</dbReference>
<feature type="domain" description="DCD" evidence="1">
    <location>
        <begin position="37"/>
        <end position="167"/>
    </location>
</feature>
<dbReference type="PANTHER" id="PTHR46034:SF14">
    <property type="entry name" value="B2 PROTEIN-LIKE"/>
    <property type="match status" value="1"/>
</dbReference>
<dbReference type="Proteomes" id="UP000824120">
    <property type="component" value="Chromosome 2"/>
</dbReference>
<evidence type="ECO:0000313" key="2">
    <source>
        <dbReference type="EMBL" id="KAG5620318.1"/>
    </source>
</evidence>
<dbReference type="InterPro" id="IPR013989">
    <property type="entry name" value="Dev_and_cell_death_domain"/>
</dbReference>
<comment type="caution">
    <text evidence="2">The sequence shown here is derived from an EMBL/GenBank/DDBJ whole genome shotgun (WGS) entry which is preliminary data.</text>
</comment>
<dbReference type="AlphaFoldDB" id="A0A9J6A6P0"/>
<proteinExistence type="predicted"/>
<evidence type="ECO:0000313" key="3">
    <source>
        <dbReference type="Proteomes" id="UP000824120"/>
    </source>
</evidence>